<feature type="compositionally biased region" description="Basic and acidic residues" evidence="1">
    <location>
        <begin position="148"/>
        <end position="158"/>
    </location>
</feature>
<dbReference type="EMBL" id="JANBTX010000114">
    <property type="protein sequence ID" value="KAJ2686292.1"/>
    <property type="molecule type" value="Genomic_DNA"/>
</dbReference>
<dbReference type="Gene3D" id="3.30.10.10">
    <property type="entry name" value="Trypsin Inhibitor V, subunit A"/>
    <property type="match status" value="1"/>
</dbReference>
<reference evidence="2" key="1">
    <citation type="submission" date="2022-07" db="EMBL/GenBank/DDBJ databases">
        <title>Phylogenomic reconstructions and comparative analyses of Kickxellomycotina fungi.</title>
        <authorList>
            <person name="Reynolds N.K."/>
            <person name="Stajich J.E."/>
            <person name="Barry K."/>
            <person name="Grigoriev I.V."/>
            <person name="Crous P."/>
            <person name="Smith M.E."/>
        </authorList>
    </citation>
    <scope>NUCLEOTIDE SEQUENCE</scope>
    <source>
        <strain evidence="2">CBS 109367</strain>
    </source>
</reference>
<gene>
    <name evidence="2" type="ORF">IWW39_003720</name>
</gene>
<keyword evidence="3" id="KW-1185">Reference proteome</keyword>
<protein>
    <submittedName>
        <fullName evidence="2">Uncharacterized protein</fullName>
    </submittedName>
</protein>
<proteinExistence type="predicted"/>
<evidence type="ECO:0000313" key="2">
    <source>
        <dbReference type="EMBL" id="KAJ2686292.1"/>
    </source>
</evidence>
<feature type="region of interest" description="Disordered" evidence="1">
    <location>
        <begin position="1"/>
        <end position="32"/>
    </location>
</feature>
<organism evidence="2 3">
    <name type="scientific">Coemansia spiralis</name>
    <dbReference type="NCBI Taxonomy" id="417178"/>
    <lineage>
        <taxon>Eukaryota</taxon>
        <taxon>Fungi</taxon>
        <taxon>Fungi incertae sedis</taxon>
        <taxon>Zoopagomycota</taxon>
        <taxon>Kickxellomycotina</taxon>
        <taxon>Kickxellomycetes</taxon>
        <taxon>Kickxellales</taxon>
        <taxon>Kickxellaceae</taxon>
        <taxon>Coemansia</taxon>
    </lineage>
</organism>
<evidence type="ECO:0000313" key="3">
    <source>
        <dbReference type="Proteomes" id="UP001151516"/>
    </source>
</evidence>
<dbReference type="OrthoDB" id="10013825at2759"/>
<accession>A0A9W8L4B9</accession>
<feature type="compositionally biased region" description="Low complexity" evidence="1">
    <location>
        <begin position="1"/>
        <end position="18"/>
    </location>
</feature>
<feature type="region of interest" description="Disordered" evidence="1">
    <location>
        <begin position="76"/>
        <end position="105"/>
    </location>
</feature>
<evidence type="ECO:0000256" key="1">
    <source>
        <dbReference type="SAM" id="MobiDB-lite"/>
    </source>
</evidence>
<sequence length="207" mass="21728">MSNDNISNNSGGENSLGNQPEQSFEALLHSASHNQAPQGYNVVHLVPETEHEARMAEWSALLIGKTLVDDNLAPLRAPSNNAMDDGENKAEAGDNKAGGAELPKAGDVAKKDDDIVGGFAPNTTGAGAGADLVVDSADKSPKTEGNGDDDKAKAKKEGESRFYLASSLPKPHRILKGPNAAMTMDYHPERLNVMLDVDGVCTGVSFC</sequence>
<name>A0A9W8L4B9_9FUNG</name>
<feature type="region of interest" description="Disordered" evidence="1">
    <location>
        <begin position="136"/>
        <end position="158"/>
    </location>
</feature>
<dbReference type="Proteomes" id="UP001151516">
    <property type="component" value="Unassembled WGS sequence"/>
</dbReference>
<dbReference type="AlphaFoldDB" id="A0A9W8L4B9"/>
<comment type="caution">
    <text evidence="2">The sequence shown here is derived from an EMBL/GenBank/DDBJ whole genome shotgun (WGS) entry which is preliminary data.</text>
</comment>